<comment type="caution">
    <text evidence="1">The sequence shown here is derived from an EMBL/GenBank/DDBJ whole genome shotgun (WGS) entry which is preliminary data.</text>
</comment>
<evidence type="ECO:0000313" key="2">
    <source>
        <dbReference type="Proteomes" id="UP001597158"/>
    </source>
</evidence>
<protein>
    <submittedName>
        <fullName evidence="1">UDP-2,4-diacetamido-2,4, 6-trideoxy-beta-L-altropyranose hydrolase</fullName>
        <ecNumber evidence="1">3.6.1.57</ecNumber>
    </submittedName>
</protein>
<dbReference type="NCBIfam" id="TIGR03590">
    <property type="entry name" value="PseG"/>
    <property type="match status" value="1"/>
</dbReference>
<proteinExistence type="predicted"/>
<dbReference type="Proteomes" id="UP001597158">
    <property type="component" value="Unassembled WGS sequence"/>
</dbReference>
<reference evidence="2" key="1">
    <citation type="journal article" date="2019" name="Int. J. Syst. Evol. Microbiol.">
        <title>The Global Catalogue of Microorganisms (GCM) 10K type strain sequencing project: providing services to taxonomists for standard genome sequencing and annotation.</title>
        <authorList>
            <consortium name="The Broad Institute Genomics Platform"/>
            <consortium name="The Broad Institute Genome Sequencing Center for Infectious Disease"/>
            <person name="Wu L."/>
            <person name="Ma J."/>
        </authorList>
    </citation>
    <scope>NUCLEOTIDE SEQUENCE [LARGE SCALE GENOMIC DNA]</scope>
    <source>
        <strain evidence="2">CCUG 48884</strain>
    </source>
</reference>
<dbReference type="PANTHER" id="PTHR21015:SF22">
    <property type="entry name" value="GLYCOSYLTRANSFERASE"/>
    <property type="match status" value="1"/>
</dbReference>
<dbReference type="EC" id="3.6.1.57" evidence="1"/>
<gene>
    <name evidence="1" type="primary">pseG</name>
    <name evidence="1" type="ORF">ACFQ4M_05900</name>
</gene>
<dbReference type="Gene3D" id="3.40.50.2000">
    <property type="entry name" value="Glycogen Phosphorylase B"/>
    <property type="match status" value="1"/>
</dbReference>
<accession>A0ABW3WAT3</accession>
<dbReference type="GO" id="GO:0016787">
    <property type="term" value="F:hydrolase activity"/>
    <property type="evidence" value="ECO:0007669"/>
    <property type="project" value="UniProtKB-KW"/>
</dbReference>
<dbReference type="RefSeq" id="WP_277834062.1">
    <property type="nucleotide sequence ID" value="NZ_JARQZE010000010.1"/>
</dbReference>
<dbReference type="PANTHER" id="PTHR21015">
    <property type="entry name" value="UDP-N-ACETYLGLUCOSAMINE--N-ACETYLMURAMYL-(PENTAPEPTIDE) PYROPHOSPHORYL-UNDECAPRENOL N-ACETYLGLUCOSAMINE TRANSFERASE 1"/>
    <property type="match status" value="1"/>
</dbReference>
<dbReference type="InterPro" id="IPR020023">
    <property type="entry name" value="PseG"/>
</dbReference>
<sequence length="369" mass="39565">MKVAFRADASLQIGTGHVMRCLTLADALAAHGADCQFICRAHEGNLIEFIRGKGYVTHALPIVLKASTSSTGPGQEASPADLAHSHWLGATQAQDAEACAPILVAHRPDWLIADHYALDARWERALAPHYRKLMVIDDLADRPHACDLLLDQTFGRDAADYRPLVPADCRLLCGSQYALLRPEFAALRPYSLQRRARPALHELLITMGGVDKDNATGQVLQALRTCPLPADCRITVVMGATAPWLEEVRTQAQDMPRPTRVLVGVNDMAQLMADSDLAIGAAGSTSWELCCLGVPNLLVCTAANQRTVIGALASVNATAKLDRAELSRPDGIPFCVQYTVLTKNLGAYAADAARITDGSGASRVCAELA</sequence>
<evidence type="ECO:0000313" key="1">
    <source>
        <dbReference type="EMBL" id="MFD1263111.1"/>
    </source>
</evidence>
<keyword evidence="2" id="KW-1185">Reference proteome</keyword>
<keyword evidence="1" id="KW-0378">Hydrolase</keyword>
<dbReference type="SUPFAM" id="SSF53756">
    <property type="entry name" value="UDP-Glycosyltransferase/glycogen phosphorylase"/>
    <property type="match status" value="1"/>
</dbReference>
<dbReference type="EMBL" id="JBHTMC010000010">
    <property type="protein sequence ID" value="MFD1263111.1"/>
    <property type="molecule type" value="Genomic_DNA"/>
</dbReference>
<dbReference type="Gene3D" id="3.40.50.11190">
    <property type="match status" value="1"/>
</dbReference>
<name>A0ABW3WAT3_9RHOO</name>
<organism evidence="1 2">
    <name type="scientific">Thauera mechernichensis</name>
    <dbReference type="NCBI Taxonomy" id="82788"/>
    <lineage>
        <taxon>Bacteria</taxon>
        <taxon>Pseudomonadati</taxon>
        <taxon>Pseudomonadota</taxon>
        <taxon>Betaproteobacteria</taxon>
        <taxon>Rhodocyclales</taxon>
        <taxon>Zoogloeaceae</taxon>
        <taxon>Thauera</taxon>
    </lineage>
</organism>